<evidence type="ECO:0000313" key="1">
    <source>
        <dbReference type="EMBL" id="CDW43536.1"/>
    </source>
</evidence>
<dbReference type="EMBL" id="HACA01026175">
    <property type="protein sequence ID" value="CDW43536.1"/>
    <property type="molecule type" value="Transcribed_RNA"/>
</dbReference>
<reference evidence="1" key="1">
    <citation type="submission" date="2014-05" db="EMBL/GenBank/DDBJ databases">
        <authorList>
            <person name="Chronopoulou M."/>
        </authorList>
    </citation>
    <scope>NUCLEOTIDE SEQUENCE</scope>
    <source>
        <tissue evidence="1">Whole organism</tissue>
    </source>
</reference>
<dbReference type="AlphaFoldDB" id="A0A0K2V0M6"/>
<sequence>MIKIVPDLDVKVYLHKLRILSIEGDEVHQIWHKETRSLEHEDAQSIRSRVDWISIQTRNQKDPEHDDLDLT</sequence>
<proteinExistence type="predicted"/>
<protein>
    <submittedName>
        <fullName evidence="1">Uncharacterized protein</fullName>
    </submittedName>
</protein>
<accession>A0A0K2V0M6</accession>
<organism evidence="1">
    <name type="scientific">Lepeophtheirus salmonis</name>
    <name type="common">Salmon louse</name>
    <name type="synonym">Caligus salmonis</name>
    <dbReference type="NCBI Taxonomy" id="72036"/>
    <lineage>
        <taxon>Eukaryota</taxon>
        <taxon>Metazoa</taxon>
        <taxon>Ecdysozoa</taxon>
        <taxon>Arthropoda</taxon>
        <taxon>Crustacea</taxon>
        <taxon>Multicrustacea</taxon>
        <taxon>Hexanauplia</taxon>
        <taxon>Copepoda</taxon>
        <taxon>Siphonostomatoida</taxon>
        <taxon>Caligidae</taxon>
        <taxon>Lepeophtheirus</taxon>
    </lineage>
</organism>
<name>A0A0K2V0M6_LEPSM</name>